<keyword evidence="2" id="KW-0479">Metal-binding</keyword>
<evidence type="ECO:0000256" key="3">
    <source>
        <dbReference type="ARBA" id="ARBA00022737"/>
    </source>
</evidence>
<evidence type="ECO:0000313" key="9">
    <source>
        <dbReference type="Proteomes" id="UP001500908"/>
    </source>
</evidence>
<feature type="compositionally biased region" description="Basic residues" evidence="6">
    <location>
        <begin position="110"/>
        <end position="120"/>
    </location>
</feature>
<dbReference type="PROSITE" id="PS51379">
    <property type="entry name" value="4FE4S_FER_2"/>
    <property type="match status" value="2"/>
</dbReference>
<feature type="domain" description="4Fe-4S ferredoxin-type" evidence="7">
    <location>
        <begin position="23"/>
        <end position="52"/>
    </location>
</feature>
<evidence type="ECO:0000256" key="2">
    <source>
        <dbReference type="ARBA" id="ARBA00022723"/>
    </source>
</evidence>
<dbReference type="Proteomes" id="UP001500908">
    <property type="component" value="Unassembled WGS sequence"/>
</dbReference>
<sequence length="120" mass="12661">MGFANDPVTHAHAGWEEFVREAEAPVAVTATCTACGACLLTCPEHALRPTGRHDRPLDVLVTHCTGCLECVEVCPADAIIVANATLDPLSVTAPHAEHMSDSSASARPQQHPRSRRGACP</sequence>
<dbReference type="Pfam" id="PF13237">
    <property type="entry name" value="Fer4_10"/>
    <property type="match status" value="1"/>
</dbReference>
<dbReference type="PANTHER" id="PTHR43724">
    <property type="entry name" value="PYRUVATE SYNTHASE SUBUNIT PORD"/>
    <property type="match status" value="1"/>
</dbReference>
<organism evidence="8 9">
    <name type="scientific">Salinactinospora qingdaonensis</name>
    <dbReference type="NCBI Taxonomy" id="702744"/>
    <lineage>
        <taxon>Bacteria</taxon>
        <taxon>Bacillati</taxon>
        <taxon>Actinomycetota</taxon>
        <taxon>Actinomycetes</taxon>
        <taxon>Streptosporangiales</taxon>
        <taxon>Nocardiopsidaceae</taxon>
        <taxon>Salinactinospora</taxon>
    </lineage>
</organism>
<evidence type="ECO:0000256" key="1">
    <source>
        <dbReference type="ARBA" id="ARBA00022485"/>
    </source>
</evidence>
<feature type="region of interest" description="Disordered" evidence="6">
    <location>
        <begin position="93"/>
        <end position="120"/>
    </location>
</feature>
<dbReference type="InterPro" id="IPR017896">
    <property type="entry name" value="4Fe4S_Fe-S-bd"/>
</dbReference>
<evidence type="ECO:0000256" key="5">
    <source>
        <dbReference type="ARBA" id="ARBA00023014"/>
    </source>
</evidence>
<comment type="caution">
    <text evidence="8">The sequence shown here is derived from an EMBL/GenBank/DDBJ whole genome shotgun (WGS) entry which is preliminary data.</text>
</comment>
<dbReference type="PANTHER" id="PTHR43724:SF1">
    <property type="entry name" value="PYRUVATE SYNTHASE SUBUNIT PORD"/>
    <property type="match status" value="1"/>
</dbReference>
<evidence type="ECO:0000259" key="7">
    <source>
        <dbReference type="PROSITE" id="PS51379"/>
    </source>
</evidence>
<keyword evidence="9" id="KW-1185">Reference proteome</keyword>
<evidence type="ECO:0000313" key="8">
    <source>
        <dbReference type="EMBL" id="GAA3724964.1"/>
    </source>
</evidence>
<dbReference type="InterPro" id="IPR017900">
    <property type="entry name" value="4Fe4S_Fe_S_CS"/>
</dbReference>
<dbReference type="RefSeq" id="WP_344966318.1">
    <property type="nucleotide sequence ID" value="NZ_BAABDD010000001.1"/>
</dbReference>
<dbReference type="PROSITE" id="PS00198">
    <property type="entry name" value="4FE4S_FER_1"/>
    <property type="match status" value="1"/>
</dbReference>
<accession>A0ABP7EU47</accession>
<keyword evidence="5" id="KW-0411">Iron-sulfur</keyword>
<reference evidence="9" key="1">
    <citation type="journal article" date="2019" name="Int. J. Syst. Evol. Microbiol.">
        <title>The Global Catalogue of Microorganisms (GCM) 10K type strain sequencing project: providing services to taxonomists for standard genome sequencing and annotation.</title>
        <authorList>
            <consortium name="The Broad Institute Genomics Platform"/>
            <consortium name="The Broad Institute Genome Sequencing Center for Infectious Disease"/>
            <person name="Wu L."/>
            <person name="Ma J."/>
        </authorList>
    </citation>
    <scope>NUCLEOTIDE SEQUENCE [LARGE SCALE GENOMIC DNA]</scope>
    <source>
        <strain evidence="9">JCM 17137</strain>
    </source>
</reference>
<feature type="domain" description="4Fe-4S ferredoxin-type" evidence="7">
    <location>
        <begin position="55"/>
        <end position="84"/>
    </location>
</feature>
<gene>
    <name evidence="8" type="ORF">GCM10022402_01960</name>
</gene>
<name>A0ABP7EU47_9ACTN</name>
<dbReference type="Gene3D" id="3.30.70.20">
    <property type="match status" value="1"/>
</dbReference>
<protein>
    <recommendedName>
        <fullName evidence="7">4Fe-4S ferredoxin-type domain-containing protein</fullName>
    </recommendedName>
</protein>
<keyword evidence="3" id="KW-0677">Repeat</keyword>
<dbReference type="SUPFAM" id="SSF54862">
    <property type="entry name" value="4Fe-4S ferredoxins"/>
    <property type="match status" value="1"/>
</dbReference>
<evidence type="ECO:0000256" key="6">
    <source>
        <dbReference type="SAM" id="MobiDB-lite"/>
    </source>
</evidence>
<dbReference type="EMBL" id="BAABDD010000001">
    <property type="protein sequence ID" value="GAA3724964.1"/>
    <property type="molecule type" value="Genomic_DNA"/>
</dbReference>
<evidence type="ECO:0000256" key="4">
    <source>
        <dbReference type="ARBA" id="ARBA00023004"/>
    </source>
</evidence>
<keyword evidence="4" id="KW-0408">Iron</keyword>
<proteinExistence type="predicted"/>
<keyword evidence="1" id="KW-0004">4Fe-4S</keyword>